<evidence type="ECO:0000313" key="9">
    <source>
        <dbReference type="EMBL" id="KAA6185682.1"/>
    </source>
</evidence>
<evidence type="ECO:0000256" key="4">
    <source>
        <dbReference type="ARBA" id="ARBA00013682"/>
    </source>
</evidence>
<dbReference type="PANTHER" id="PTHR43542:SF1">
    <property type="entry name" value="METHYLTRANSFERASE"/>
    <property type="match status" value="1"/>
</dbReference>
<dbReference type="PROSITE" id="PS00092">
    <property type="entry name" value="N6_MTASE"/>
    <property type="match status" value="1"/>
</dbReference>
<dbReference type="PANTHER" id="PTHR43542">
    <property type="entry name" value="METHYLTRANSFERASE"/>
    <property type="match status" value="1"/>
</dbReference>
<keyword evidence="5 8" id="KW-0489">Methyltransferase</keyword>
<accession>A0A5M8FSR3</accession>
<dbReference type="InterPro" id="IPR002052">
    <property type="entry name" value="DNA_methylase_N6_adenine_CS"/>
</dbReference>
<evidence type="ECO:0000256" key="1">
    <source>
        <dbReference type="ARBA" id="ARBA00002649"/>
    </source>
</evidence>
<dbReference type="SUPFAM" id="SSF53335">
    <property type="entry name" value="S-adenosyl-L-methionine-dependent methyltransferases"/>
    <property type="match status" value="1"/>
</dbReference>
<dbReference type="EC" id="2.1.1.171" evidence="3 8"/>
<organism evidence="9 10">
    <name type="scientific">Thiohalocapsa marina</name>
    <dbReference type="NCBI Taxonomy" id="424902"/>
    <lineage>
        <taxon>Bacteria</taxon>
        <taxon>Pseudomonadati</taxon>
        <taxon>Pseudomonadota</taxon>
        <taxon>Gammaproteobacteria</taxon>
        <taxon>Chromatiales</taxon>
        <taxon>Chromatiaceae</taxon>
        <taxon>Thiohalocapsa</taxon>
    </lineage>
</organism>
<dbReference type="PIRSF" id="PIRSF004553">
    <property type="entry name" value="CHP00095"/>
    <property type="match status" value="1"/>
</dbReference>
<comment type="catalytic activity">
    <reaction evidence="7 8">
        <text>guanosine(966) in 16S rRNA + S-adenosyl-L-methionine = N(2)-methylguanosine(966) in 16S rRNA + S-adenosyl-L-homocysteine + H(+)</text>
        <dbReference type="Rhea" id="RHEA:23548"/>
        <dbReference type="Rhea" id="RHEA-COMP:10211"/>
        <dbReference type="Rhea" id="RHEA-COMP:10212"/>
        <dbReference type="ChEBI" id="CHEBI:15378"/>
        <dbReference type="ChEBI" id="CHEBI:57856"/>
        <dbReference type="ChEBI" id="CHEBI:59789"/>
        <dbReference type="ChEBI" id="CHEBI:74269"/>
        <dbReference type="ChEBI" id="CHEBI:74481"/>
        <dbReference type="EC" id="2.1.1.171"/>
    </reaction>
</comment>
<dbReference type="CDD" id="cd02440">
    <property type="entry name" value="AdoMet_MTases"/>
    <property type="match status" value="1"/>
</dbReference>
<evidence type="ECO:0000313" key="10">
    <source>
        <dbReference type="Proteomes" id="UP000322981"/>
    </source>
</evidence>
<comment type="function">
    <text evidence="1 8">Specifically methylates the guanine in position 966 of 16S rRNA in the assembled 30S particle.</text>
</comment>
<dbReference type="InterPro" id="IPR004398">
    <property type="entry name" value="RNA_MeTrfase_RsmD"/>
</dbReference>
<dbReference type="Gene3D" id="3.40.50.150">
    <property type="entry name" value="Vaccinia Virus protein VP39"/>
    <property type="match status" value="1"/>
</dbReference>
<keyword evidence="8" id="KW-0698">rRNA processing</keyword>
<dbReference type="OrthoDB" id="9803017at2"/>
<sequence>MRLIGGRWRGRRLAFVEQPGLRPTSDRVRETLFNWLAPVIEGSECLDCFAGSGALGLEAASRGAASVVLLEQAAAAARQLRGHLAALAADSADVQIEVAQADALDWLRRQTSRRFDLVFLDPPFDGDLLGPACELLARRGWVGPGSLIYLETDGARALPDLPAGWQLIRDKRAGQVRYALAEVVP</sequence>
<evidence type="ECO:0000256" key="2">
    <source>
        <dbReference type="ARBA" id="ARBA00005269"/>
    </source>
</evidence>
<name>A0A5M8FSR3_9GAMM</name>
<comment type="caution">
    <text evidence="9">The sequence shown here is derived from an EMBL/GenBank/DDBJ whole genome shotgun (WGS) entry which is preliminary data.</text>
</comment>
<dbReference type="GO" id="GO:0052913">
    <property type="term" value="F:16S rRNA (guanine(966)-N(2))-methyltransferase activity"/>
    <property type="evidence" value="ECO:0007669"/>
    <property type="project" value="UniProtKB-EC"/>
</dbReference>
<evidence type="ECO:0000256" key="6">
    <source>
        <dbReference type="ARBA" id="ARBA00022679"/>
    </source>
</evidence>
<evidence type="ECO:0000256" key="7">
    <source>
        <dbReference type="ARBA" id="ARBA00048326"/>
    </source>
</evidence>
<dbReference type="InterPro" id="IPR029063">
    <property type="entry name" value="SAM-dependent_MTases_sf"/>
</dbReference>
<keyword evidence="10" id="KW-1185">Reference proteome</keyword>
<evidence type="ECO:0000256" key="5">
    <source>
        <dbReference type="ARBA" id="ARBA00022603"/>
    </source>
</evidence>
<keyword evidence="8" id="KW-0949">S-adenosyl-L-methionine</keyword>
<dbReference type="NCBIfam" id="TIGR00095">
    <property type="entry name" value="16S rRNA (guanine(966)-N(2))-methyltransferase RsmD"/>
    <property type="match status" value="1"/>
</dbReference>
<dbReference type="Pfam" id="PF03602">
    <property type="entry name" value="Cons_hypoth95"/>
    <property type="match status" value="1"/>
</dbReference>
<protein>
    <recommendedName>
        <fullName evidence="4 8">Ribosomal RNA small subunit methyltransferase D</fullName>
        <ecNumber evidence="3 8">2.1.1.171</ecNumber>
    </recommendedName>
</protein>
<reference evidence="9 10" key="1">
    <citation type="submission" date="2019-09" db="EMBL/GenBank/DDBJ databases">
        <title>Whole-genome sequence of the purple sulfur bacterium Thiohalocapsa marina DSM 19078.</title>
        <authorList>
            <person name="Kyndt J.A."/>
            <person name="Meyer T.E."/>
        </authorList>
    </citation>
    <scope>NUCLEOTIDE SEQUENCE [LARGE SCALE GENOMIC DNA]</scope>
    <source>
        <strain evidence="9 10">DSM 19078</strain>
    </source>
</reference>
<dbReference type="GO" id="GO:0003676">
    <property type="term" value="F:nucleic acid binding"/>
    <property type="evidence" value="ECO:0007669"/>
    <property type="project" value="InterPro"/>
</dbReference>
<dbReference type="AlphaFoldDB" id="A0A5M8FSR3"/>
<comment type="similarity">
    <text evidence="2 8">Belongs to the methyltransferase superfamily. RsmD family.</text>
</comment>
<dbReference type="EMBL" id="VWXX01000008">
    <property type="protein sequence ID" value="KAA6185682.1"/>
    <property type="molecule type" value="Genomic_DNA"/>
</dbReference>
<evidence type="ECO:0000256" key="8">
    <source>
        <dbReference type="PIRNR" id="PIRNR004553"/>
    </source>
</evidence>
<gene>
    <name evidence="9" type="primary">rsmD</name>
    <name evidence="9" type="ORF">F2Q65_07865</name>
</gene>
<evidence type="ECO:0000256" key="3">
    <source>
        <dbReference type="ARBA" id="ARBA00012141"/>
    </source>
</evidence>
<dbReference type="Proteomes" id="UP000322981">
    <property type="component" value="Unassembled WGS sequence"/>
</dbReference>
<keyword evidence="6 8" id="KW-0808">Transferase</keyword>
<proteinExistence type="inferred from homology"/>